<dbReference type="OrthoDB" id="310996at2759"/>
<dbReference type="InterPro" id="IPR017920">
    <property type="entry name" value="COMM"/>
</dbReference>
<accession>A0A0V0R2K9</accession>
<protein>
    <recommendedName>
        <fullName evidence="1">COMM domain-containing protein 5</fullName>
    </recommendedName>
</protein>
<name>A0A0V0R2K9_PSEPJ</name>
<dbReference type="PANTHER" id="PTHR15666">
    <property type="entry name" value="COMM DOMAIN CONTAINING PROTEIN 5"/>
    <property type="match status" value="1"/>
</dbReference>
<feature type="domain" description="COMM" evidence="3">
    <location>
        <begin position="123"/>
        <end position="187"/>
    </location>
</feature>
<dbReference type="PANTHER" id="PTHR15666:SF1">
    <property type="entry name" value="COMM DOMAIN-CONTAINING PROTEIN 5"/>
    <property type="match status" value="1"/>
</dbReference>
<dbReference type="Proteomes" id="UP000054937">
    <property type="component" value="Unassembled WGS sequence"/>
</dbReference>
<organism evidence="4 5">
    <name type="scientific">Pseudocohnilembus persalinus</name>
    <name type="common">Ciliate</name>
    <dbReference type="NCBI Taxonomy" id="266149"/>
    <lineage>
        <taxon>Eukaryota</taxon>
        <taxon>Sar</taxon>
        <taxon>Alveolata</taxon>
        <taxon>Ciliophora</taxon>
        <taxon>Intramacronucleata</taxon>
        <taxon>Oligohymenophorea</taxon>
        <taxon>Scuticociliatia</taxon>
        <taxon>Philasterida</taxon>
        <taxon>Pseudocohnilembidae</taxon>
        <taxon>Pseudocohnilembus</taxon>
    </lineage>
</organism>
<proteinExistence type="inferred from homology"/>
<dbReference type="OMA" id="NCHDINS"/>
<dbReference type="AlphaFoldDB" id="A0A0V0R2K9"/>
<evidence type="ECO:0000256" key="1">
    <source>
        <dbReference type="ARBA" id="ARBA00016556"/>
    </source>
</evidence>
<gene>
    <name evidence="4" type="ORF">PPERSA_08053</name>
</gene>
<evidence type="ECO:0000313" key="4">
    <source>
        <dbReference type="EMBL" id="KRX08742.1"/>
    </source>
</evidence>
<dbReference type="InParanoid" id="A0A0V0R2K9"/>
<dbReference type="GO" id="GO:0005634">
    <property type="term" value="C:nucleus"/>
    <property type="evidence" value="ECO:0007669"/>
    <property type="project" value="TreeGrafter"/>
</dbReference>
<reference evidence="4 5" key="1">
    <citation type="journal article" date="2015" name="Sci. Rep.">
        <title>Genome of the facultative scuticociliatosis pathogen Pseudocohnilembus persalinus provides insight into its virulence through horizontal gene transfer.</title>
        <authorList>
            <person name="Xiong J."/>
            <person name="Wang G."/>
            <person name="Cheng J."/>
            <person name="Tian M."/>
            <person name="Pan X."/>
            <person name="Warren A."/>
            <person name="Jiang C."/>
            <person name="Yuan D."/>
            <person name="Miao W."/>
        </authorList>
    </citation>
    <scope>NUCLEOTIDE SEQUENCE [LARGE SCALE GENOMIC DNA]</scope>
    <source>
        <strain evidence="4">36N120E</strain>
    </source>
</reference>
<dbReference type="EMBL" id="LDAU01000058">
    <property type="protein sequence ID" value="KRX08742.1"/>
    <property type="molecule type" value="Genomic_DNA"/>
</dbReference>
<evidence type="ECO:0000259" key="3">
    <source>
        <dbReference type="PROSITE" id="PS51269"/>
    </source>
</evidence>
<sequence length="189" mass="22329">MDVSVELILQEKNSSFNFQQIQQTLNYNEKVVISKLTKVLRRLAILQKKELLQLLNQIEKISPVLKNHLYESVLPSIYFSKTINNYQLIKYHIDQTQSLPNESQLLEYSLKPPTSDLSKFIYDLAKFEWKLEITLTQMSVKKVLRPLVLFTIHTKQGIIKNIYLSVQQFQEIRKNIALVMRQIHQIELK</sequence>
<comment type="caution">
    <text evidence="4">The sequence shown here is derived from an EMBL/GenBank/DDBJ whole genome shotgun (WGS) entry which is preliminary data.</text>
</comment>
<evidence type="ECO:0000313" key="5">
    <source>
        <dbReference type="Proteomes" id="UP000054937"/>
    </source>
</evidence>
<dbReference type="PROSITE" id="PS51269">
    <property type="entry name" value="COMM"/>
    <property type="match status" value="1"/>
</dbReference>
<dbReference type="InterPro" id="IPR037357">
    <property type="entry name" value="COMMD5"/>
</dbReference>
<keyword evidence="5" id="KW-1185">Reference proteome</keyword>
<evidence type="ECO:0000256" key="2">
    <source>
        <dbReference type="ARBA" id="ARBA00093452"/>
    </source>
</evidence>
<comment type="similarity">
    <text evidence="2">Belongs to the COMM domain-containing protein 5 family.</text>
</comment>
<dbReference type="Pfam" id="PF07258">
    <property type="entry name" value="COMM_domain"/>
    <property type="match status" value="1"/>
</dbReference>